<dbReference type="InterPro" id="IPR050267">
    <property type="entry name" value="Anti-sigma-factor_SerPK"/>
</dbReference>
<keyword evidence="4" id="KW-1185">Reference proteome</keyword>
<dbReference type="GO" id="GO:0005524">
    <property type="term" value="F:ATP binding"/>
    <property type="evidence" value="ECO:0007669"/>
    <property type="project" value="UniProtKB-KW"/>
</dbReference>
<dbReference type="PANTHER" id="PTHR35526:SF3">
    <property type="entry name" value="ANTI-SIGMA-F FACTOR RSBW"/>
    <property type="match status" value="1"/>
</dbReference>
<comment type="caution">
    <text evidence="3">The sequence shown here is derived from an EMBL/GenBank/DDBJ whole genome shotgun (WGS) entry which is preliminary data.</text>
</comment>
<evidence type="ECO:0000313" key="4">
    <source>
        <dbReference type="Proteomes" id="UP000322077"/>
    </source>
</evidence>
<dbReference type="CDD" id="cd16936">
    <property type="entry name" value="HATPase_RsbW-like"/>
    <property type="match status" value="1"/>
</dbReference>
<dbReference type="SUPFAM" id="SSF55874">
    <property type="entry name" value="ATPase domain of HSP90 chaperone/DNA topoisomerase II/histidine kinase"/>
    <property type="match status" value="1"/>
</dbReference>
<protein>
    <submittedName>
        <fullName evidence="3">ATP-binding protein</fullName>
    </submittedName>
</protein>
<reference evidence="3 4" key="1">
    <citation type="submission" date="2019-08" db="EMBL/GenBank/DDBJ databases">
        <authorList>
            <person name="Wang G."/>
            <person name="Xu Z."/>
        </authorList>
    </citation>
    <scope>NUCLEOTIDE SEQUENCE [LARGE SCALE GENOMIC DNA]</scope>
    <source>
        <strain evidence="3 4">ZX</strain>
    </source>
</reference>
<organism evidence="3 4">
    <name type="scientific">Sphingomonas montanisoli</name>
    <dbReference type="NCBI Taxonomy" id="2606412"/>
    <lineage>
        <taxon>Bacteria</taxon>
        <taxon>Pseudomonadati</taxon>
        <taxon>Pseudomonadota</taxon>
        <taxon>Alphaproteobacteria</taxon>
        <taxon>Sphingomonadales</taxon>
        <taxon>Sphingomonadaceae</taxon>
        <taxon>Sphingomonas</taxon>
    </lineage>
</organism>
<keyword evidence="1" id="KW-0808">Transferase</keyword>
<evidence type="ECO:0000259" key="2">
    <source>
        <dbReference type="Pfam" id="PF13581"/>
    </source>
</evidence>
<dbReference type="InterPro" id="IPR036890">
    <property type="entry name" value="HATPase_C_sf"/>
</dbReference>
<keyword evidence="1" id="KW-0418">Kinase</keyword>
<keyword evidence="3" id="KW-0067">ATP-binding</keyword>
<sequence length="141" mass="15063">MSHGESNLHRLDGPDPVHQAVTMARAFGVDHSLPPESAARVAILVEELVINLFDHAGLGAGDIVEMGLAREDATVRLSLIDPGEPFDPREAATEAAIPDRGGGAGLALVQAWSEIVDYRTRDGVNRLDLRIPDAPNIEEQA</sequence>
<accession>A0A5D9C3G4</accession>
<gene>
    <name evidence="3" type="ORF">FYJ91_12655</name>
</gene>
<name>A0A5D9C3G4_9SPHN</name>
<dbReference type="RefSeq" id="WP_149522633.1">
    <property type="nucleotide sequence ID" value="NZ_VTOU01000003.1"/>
</dbReference>
<dbReference type="Pfam" id="PF13581">
    <property type="entry name" value="HATPase_c_2"/>
    <property type="match status" value="1"/>
</dbReference>
<evidence type="ECO:0000313" key="3">
    <source>
        <dbReference type="EMBL" id="TZG25827.1"/>
    </source>
</evidence>
<keyword evidence="1" id="KW-0723">Serine/threonine-protein kinase</keyword>
<dbReference type="EMBL" id="VTOU01000003">
    <property type="protein sequence ID" value="TZG25827.1"/>
    <property type="molecule type" value="Genomic_DNA"/>
</dbReference>
<dbReference type="InterPro" id="IPR003594">
    <property type="entry name" value="HATPase_dom"/>
</dbReference>
<proteinExistence type="predicted"/>
<dbReference type="AlphaFoldDB" id="A0A5D9C3G4"/>
<keyword evidence="3" id="KW-0547">Nucleotide-binding</keyword>
<dbReference type="Gene3D" id="3.30.565.10">
    <property type="entry name" value="Histidine kinase-like ATPase, C-terminal domain"/>
    <property type="match status" value="1"/>
</dbReference>
<dbReference type="PANTHER" id="PTHR35526">
    <property type="entry name" value="ANTI-SIGMA-F FACTOR RSBW-RELATED"/>
    <property type="match status" value="1"/>
</dbReference>
<feature type="domain" description="Histidine kinase/HSP90-like ATPase" evidence="2">
    <location>
        <begin position="15"/>
        <end position="130"/>
    </location>
</feature>
<evidence type="ECO:0000256" key="1">
    <source>
        <dbReference type="ARBA" id="ARBA00022527"/>
    </source>
</evidence>
<dbReference type="GO" id="GO:0004674">
    <property type="term" value="F:protein serine/threonine kinase activity"/>
    <property type="evidence" value="ECO:0007669"/>
    <property type="project" value="UniProtKB-KW"/>
</dbReference>
<dbReference type="Proteomes" id="UP000322077">
    <property type="component" value="Unassembled WGS sequence"/>
</dbReference>